<dbReference type="GO" id="GO:0005886">
    <property type="term" value="C:plasma membrane"/>
    <property type="evidence" value="ECO:0007669"/>
    <property type="project" value="UniProtKB-SubCell"/>
</dbReference>
<feature type="transmembrane region" description="Helical" evidence="6">
    <location>
        <begin position="129"/>
        <end position="149"/>
    </location>
</feature>
<evidence type="ECO:0000313" key="7">
    <source>
        <dbReference type="EMBL" id="TDE04547.1"/>
    </source>
</evidence>
<dbReference type="RefSeq" id="WP_132110175.1">
    <property type="nucleotide sequence ID" value="NZ_SMFO01000004.1"/>
</dbReference>
<evidence type="ECO:0000256" key="5">
    <source>
        <dbReference type="ARBA" id="ARBA00023136"/>
    </source>
</evidence>
<organism evidence="7 8">
    <name type="scientific">Flavobacterium hiemivividum</name>
    <dbReference type="NCBI Taxonomy" id="2541734"/>
    <lineage>
        <taxon>Bacteria</taxon>
        <taxon>Pseudomonadati</taxon>
        <taxon>Bacteroidota</taxon>
        <taxon>Flavobacteriia</taxon>
        <taxon>Flavobacteriales</taxon>
        <taxon>Flavobacteriaceae</taxon>
        <taxon>Flavobacterium</taxon>
    </lineage>
</organism>
<evidence type="ECO:0000256" key="1">
    <source>
        <dbReference type="ARBA" id="ARBA00004651"/>
    </source>
</evidence>
<accession>A0A4R5CXP0</accession>
<keyword evidence="5 6" id="KW-0472">Membrane</keyword>
<protein>
    <submittedName>
        <fullName evidence="7">Polysaccharide biosynthesis protein</fullName>
    </submittedName>
</protein>
<keyword evidence="4 6" id="KW-1133">Transmembrane helix</keyword>
<keyword evidence="2" id="KW-1003">Cell membrane</keyword>
<gene>
    <name evidence="7" type="ORF">E0F98_07815</name>
</gene>
<dbReference type="InterPro" id="IPR050833">
    <property type="entry name" value="Poly_Biosynth_Transport"/>
</dbReference>
<feature type="transmembrane region" description="Helical" evidence="6">
    <location>
        <begin position="372"/>
        <end position="392"/>
    </location>
</feature>
<feature type="transmembrane region" description="Helical" evidence="6">
    <location>
        <begin position="96"/>
        <end position="117"/>
    </location>
</feature>
<feature type="transmembrane region" description="Helical" evidence="6">
    <location>
        <begin position="309"/>
        <end position="331"/>
    </location>
</feature>
<evidence type="ECO:0000256" key="3">
    <source>
        <dbReference type="ARBA" id="ARBA00022692"/>
    </source>
</evidence>
<name>A0A4R5CXP0_9FLAO</name>
<evidence type="ECO:0000256" key="4">
    <source>
        <dbReference type="ARBA" id="ARBA00022989"/>
    </source>
</evidence>
<feature type="transmembrane region" description="Helical" evidence="6">
    <location>
        <begin position="225"/>
        <end position="247"/>
    </location>
</feature>
<comment type="subcellular location">
    <subcellularLocation>
        <location evidence="1">Cell membrane</location>
        <topology evidence="1">Multi-pass membrane protein</topology>
    </subcellularLocation>
</comment>
<comment type="caution">
    <text evidence="7">The sequence shown here is derived from an EMBL/GenBank/DDBJ whole genome shotgun (WGS) entry which is preliminary data.</text>
</comment>
<dbReference type="PANTHER" id="PTHR30250:SF11">
    <property type="entry name" value="O-ANTIGEN TRANSPORTER-RELATED"/>
    <property type="match status" value="1"/>
</dbReference>
<sequence>MSDNGQSYKTIFKSTFLFGFVQVFNILARVGVNKAVAVFLGAEGLGLVNLYQSTINLITTASGLGISQSAIRDISEVNGVGDRVQFSRTINITNRFIWITALLGSLITLLLSKYLSILTFGNDNYAISFMWLSIVVFLNILCEGQLAILKGLRQLKAIAKAGVFGSIFGLITAVPIYYYLGYDGIVPSLIITVFSSVFFLWLYVKKIKIETVNITFRELVHEGTGMVKMGIALMYVTLLGLITDYIIRIYIEGVSGLQMVGLFAAGSTIVSSYFGIVITAMSTDYYPRISAINKNNLKLTDEVNKQSEVGLVLIGPLVVLFLFVMPLLIKILYTDKFLEVIDYISYAVFGTLILVCSTAMGMILLAKQKSSVFIYSVTFSKVIGVVLSIFSFKYFGLMGLGISSIIMAVIHMLLMQLIMYKLFEITFKKELLEILFVTIIFSLISFFIKDFTYVYLRYGLGTIIFISSLCYSIRKINKIMNINIVEMTRSKFKI</sequence>
<dbReference type="AlphaFoldDB" id="A0A4R5CXP0"/>
<dbReference type="PANTHER" id="PTHR30250">
    <property type="entry name" value="PST FAMILY PREDICTED COLANIC ACID TRANSPORTER"/>
    <property type="match status" value="1"/>
</dbReference>
<feature type="transmembrane region" description="Helical" evidence="6">
    <location>
        <begin position="454"/>
        <end position="473"/>
    </location>
</feature>
<dbReference type="Proteomes" id="UP000294597">
    <property type="component" value="Unassembled WGS sequence"/>
</dbReference>
<dbReference type="Pfam" id="PF13440">
    <property type="entry name" value="Polysacc_synt_3"/>
    <property type="match status" value="1"/>
</dbReference>
<dbReference type="EMBL" id="SMFO01000004">
    <property type="protein sequence ID" value="TDE04547.1"/>
    <property type="molecule type" value="Genomic_DNA"/>
</dbReference>
<evidence type="ECO:0000256" key="2">
    <source>
        <dbReference type="ARBA" id="ARBA00022475"/>
    </source>
</evidence>
<feature type="transmembrane region" description="Helical" evidence="6">
    <location>
        <begin position="161"/>
        <end position="179"/>
    </location>
</feature>
<feature type="transmembrane region" description="Helical" evidence="6">
    <location>
        <begin position="431"/>
        <end position="448"/>
    </location>
</feature>
<feature type="transmembrane region" description="Helical" evidence="6">
    <location>
        <begin position="343"/>
        <end position="365"/>
    </location>
</feature>
<reference evidence="7 8" key="1">
    <citation type="submission" date="2019-03" db="EMBL/GenBank/DDBJ databases">
        <title>Flavobacterium TSA-D2 sp. nov., isolated from arctic soil.</title>
        <authorList>
            <person name="Chaudhary D.K."/>
        </authorList>
    </citation>
    <scope>NUCLEOTIDE SEQUENCE [LARGE SCALE GENOMIC DNA]</scope>
    <source>
        <strain evidence="7 8">TSA-D2</strain>
    </source>
</reference>
<evidence type="ECO:0000256" key="6">
    <source>
        <dbReference type="SAM" id="Phobius"/>
    </source>
</evidence>
<feature type="transmembrane region" description="Helical" evidence="6">
    <location>
        <begin position="185"/>
        <end position="204"/>
    </location>
</feature>
<keyword evidence="3 6" id="KW-0812">Transmembrane</keyword>
<feature type="transmembrane region" description="Helical" evidence="6">
    <location>
        <begin position="259"/>
        <end position="280"/>
    </location>
</feature>
<feature type="transmembrane region" description="Helical" evidence="6">
    <location>
        <begin position="398"/>
        <end position="419"/>
    </location>
</feature>
<proteinExistence type="predicted"/>
<keyword evidence="8" id="KW-1185">Reference proteome</keyword>
<evidence type="ECO:0000313" key="8">
    <source>
        <dbReference type="Proteomes" id="UP000294597"/>
    </source>
</evidence>